<keyword evidence="1" id="KW-0677">Repeat</keyword>
<dbReference type="AlphaFoldDB" id="A0A1J4JFR4"/>
<evidence type="ECO:0000313" key="5">
    <source>
        <dbReference type="Proteomes" id="UP000179807"/>
    </source>
</evidence>
<dbReference type="SUPFAM" id="SSF48403">
    <property type="entry name" value="Ankyrin repeat"/>
    <property type="match status" value="1"/>
</dbReference>
<dbReference type="InterPro" id="IPR002110">
    <property type="entry name" value="Ankyrin_rpt"/>
</dbReference>
<dbReference type="VEuPathDB" id="TrichDB:TRFO_37525"/>
<feature type="repeat" description="ANK" evidence="3">
    <location>
        <begin position="545"/>
        <end position="568"/>
    </location>
</feature>
<dbReference type="EMBL" id="MLAK01001184">
    <property type="protein sequence ID" value="OHS96309.1"/>
    <property type="molecule type" value="Genomic_DNA"/>
</dbReference>
<comment type="caution">
    <text evidence="4">The sequence shown here is derived from an EMBL/GenBank/DDBJ whole genome shotgun (WGS) entry which is preliminary data.</text>
</comment>
<dbReference type="GeneID" id="94846181"/>
<proteinExistence type="predicted"/>
<dbReference type="SMART" id="SM00248">
    <property type="entry name" value="ANK"/>
    <property type="match status" value="9"/>
</dbReference>
<dbReference type="Proteomes" id="UP000179807">
    <property type="component" value="Unassembled WGS sequence"/>
</dbReference>
<evidence type="ECO:0000256" key="2">
    <source>
        <dbReference type="ARBA" id="ARBA00023043"/>
    </source>
</evidence>
<evidence type="ECO:0000256" key="3">
    <source>
        <dbReference type="PROSITE-ProRule" id="PRU00023"/>
    </source>
</evidence>
<sequence length="656" mass="75617">MQIHVNNIGYLQDFLLNSDDINIHRAKTNILSFIKDSTDQNELINSFAKNLIAASKMQPQNIPKIADVVNQIFSQDEELKFHHSKKILKILFTSIKSNFNLAEQCTTICLMHHFMRNGLFDFKDIPKLFQSENVGVNKNKKAIFSIFFCWFAPMIEEQDVQLFNELNENVFHFHEEISFGYAFKVFYDNIDKLKENNWNLHQEYIKAEQNVGTLSEAIKYDNDDFLRKMAANPSFDVNMSLESSVFEPCWIIQNRPTLIQFAAFFGAIKCFKFLLASGANLNVMDQQNRQLQTFAIAGGNIEIVRLCQQNRVDFSNFVQTAAEFYQHDIFHWLISTVQISNNDKINIFCLAAASNNLYILNYCFEEFIKNENSENEKIDINSKNEIGMNAFLLAAENGSYEALLILLERNEIDVCVTDTNNKNALHFACEHNHYQITEALLKLRKLDINAPGFRKMTALCLASYNGCFECVQLLLNYEFISDENVNKIERDHDNSLKKRRKLFLNNHADYSLATPLHLACWQGHLNIVELLLKEELVDVTTLMDDIRTPLHIAAENGKSDIVKILIEHEPILVNLQDSKGNTALHLAVFNEEINTIRVLLESGLCDKSITEKIFLICNLELHLFHNGVIFNIHLTALKYAQLFNSMEIIALFNLYP</sequence>
<dbReference type="PANTHER" id="PTHR24198:SF165">
    <property type="entry name" value="ANKYRIN REPEAT-CONTAINING PROTEIN-RELATED"/>
    <property type="match status" value="1"/>
</dbReference>
<dbReference type="PROSITE" id="PS50088">
    <property type="entry name" value="ANK_REPEAT"/>
    <property type="match status" value="4"/>
</dbReference>
<keyword evidence="2 3" id="KW-0040">ANK repeat</keyword>
<protein>
    <recommendedName>
        <fullName evidence="6">DUF3447 domain-containing protein</fullName>
    </recommendedName>
</protein>
<accession>A0A1J4JFR4</accession>
<feature type="repeat" description="ANK" evidence="3">
    <location>
        <begin position="511"/>
        <end position="533"/>
    </location>
</feature>
<feature type="repeat" description="ANK" evidence="3">
    <location>
        <begin position="579"/>
        <end position="603"/>
    </location>
</feature>
<evidence type="ECO:0000313" key="4">
    <source>
        <dbReference type="EMBL" id="OHS96309.1"/>
    </source>
</evidence>
<dbReference type="InterPro" id="IPR036770">
    <property type="entry name" value="Ankyrin_rpt-contain_sf"/>
</dbReference>
<evidence type="ECO:0008006" key="6">
    <source>
        <dbReference type="Google" id="ProtNLM"/>
    </source>
</evidence>
<reference evidence="4" key="1">
    <citation type="submission" date="2016-10" db="EMBL/GenBank/DDBJ databases">
        <authorList>
            <person name="Benchimol M."/>
            <person name="Almeida L.G."/>
            <person name="Vasconcelos A.T."/>
            <person name="Perreira-Neves A."/>
            <person name="Rosa I.A."/>
            <person name="Tasca T."/>
            <person name="Bogo M.R."/>
            <person name="de Souza W."/>
        </authorList>
    </citation>
    <scope>NUCLEOTIDE SEQUENCE [LARGE SCALE GENOMIC DNA]</scope>
    <source>
        <strain evidence="4">K</strain>
    </source>
</reference>
<evidence type="ECO:0000256" key="1">
    <source>
        <dbReference type="ARBA" id="ARBA00022737"/>
    </source>
</evidence>
<dbReference type="Pfam" id="PF12796">
    <property type="entry name" value="Ank_2"/>
    <property type="match status" value="3"/>
</dbReference>
<dbReference type="Gene3D" id="1.25.40.20">
    <property type="entry name" value="Ankyrin repeat-containing domain"/>
    <property type="match status" value="3"/>
</dbReference>
<name>A0A1J4JFR4_9EUKA</name>
<feature type="repeat" description="ANK" evidence="3">
    <location>
        <begin position="254"/>
        <end position="286"/>
    </location>
</feature>
<keyword evidence="5" id="KW-1185">Reference proteome</keyword>
<dbReference type="PANTHER" id="PTHR24198">
    <property type="entry name" value="ANKYRIN REPEAT AND PROTEIN KINASE DOMAIN-CONTAINING PROTEIN"/>
    <property type="match status" value="1"/>
</dbReference>
<organism evidence="4 5">
    <name type="scientific">Tritrichomonas foetus</name>
    <dbReference type="NCBI Taxonomy" id="1144522"/>
    <lineage>
        <taxon>Eukaryota</taxon>
        <taxon>Metamonada</taxon>
        <taxon>Parabasalia</taxon>
        <taxon>Tritrichomonadida</taxon>
        <taxon>Tritrichomonadidae</taxon>
        <taxon>Tritrichomonas</taxon>
    </lineage>
</organism>
<gene>
    <name evidence="4" type="ORF">TRFO_37525</name>
</gene>
<dbReference type="OrthoDB" id="7729168at2759"/>
<dbReference type="RefSeq" id="XP_068349446.1">
    <property type="nucleotide sequence ID" value="XM_068511477.1"/>
</dbReference>
<dbReference type="PROSITE" id="PS50297">
    <property type="entry name" value="ANK_REP_REGION"/>
    <property type="match status" value="3"/>
</dbReference>